<dbReference type="Proteomes" id="UP000253420">
    <property type="component" value="Unassembled WGS sequence"/>
</dbReference>
<proteinExistence type="predicted"/>
<reference evidence="1 2" key="1">
    <citation type="submission" date="2018-07" db="EMBL/GenBank/DDBJ databases">
        <title>The draft genome of Phyllobacterium salinisoli.</title>
        <authorList>
            <person name="Liu L."/>
            <person name="Li L."/>
            <person name="Zhang X."/>
            <person name="Liang L."/>
        </authorList>
    </citation>
    <scope>NUCLEOTIDE SEQUENCE [LARGE SCALE GENOMIC DNA]</scope>
    <source>
        <strain evidence="1 2">LLAN61</strain>
    </source>
</reference>
<dbReference type="AlphaFoldDB" id="A0A368JWR7"/>
<evidence type="ECO:0000313" key="2">
    <source>
        <dbReference type="Proteomes" id="UP000253420"/>
    </source>
</evidence>
<dbReference type="OrthoDB" id="7306312at2"/>
<gene>
    <name evidence="1" type="ORF">DUT91_23005</name>
</gene>
<dbReference type="PROSITE" id="PS51318">
    <property type="entry name" value="TAT"/>
    <property type="match status" value="1"/>
</dbReference>
<organism evidence="1 2">
    <name type="scientific">Phyllobacterium salinisoli</name>
    <dbReference type="NCBI Taxonomy" id="1899321"/>
    <lineage>
        <taxon>Bacteria</taxon>
        <taxon>Pseudomonadati</taxon>
        <taxon>Pseudomonadota</taxon>
        <taxon>Alphaproteobacteria</taxon>
        <taxon>Hyphomicrobiales</taxon>
        <taxon>Phyllobacteriaceae</taxon>
        <taxon>Phyllobacterium</taxon>
    </lineage>
</organism>
<dbReference type="InterPro" id="IPR006311">
    <property type="entry name" value="TAT_signal"/>
</dbReference>
<comment type="caution">
    <text evidence="1">The sequence shown here is derived from an EMBL/GenBank/DDBJ whole genome shotgun (WGS) entry which is preliminary data.</text>
</comment>
<evidence type="ECO:0000313" key="1">
    <source>
        <dbReference type="EMBL" id="RCS21608.1"/>
    </source>
</evidence>
<accession>A0A368JWR7</accession>
<dbReference type="RefSeq" id="WP_114442781.1">
    <property type="nucleotide sequence ID" value="NZ_QOZG01000021.1"/>
</dbReference>
<keyword evidence="2" id="KW-1185">Reference proteome</keyword>
<sequence>MADSDDTTTLSSVTRRMLLTGTMAATATWPFETGAGAVKAMAGNAACDPAVDLWRQWLAAYNETQRLWKMQLDLERRMVAAVGFPQVEITLPGEMKPVRAFSLEDIDRICSDASGHQAVRVQAIAAFRERQEAWDRLDDALGYSRAEKAGIRADRTEMKLDDALMATPATTLAGVAGKLDAVLRTGEYFEACPDFPWPQVRSALADLMRIGQALQPGLFMPGSDVKGLPAANGGAS</sequence>
<protein>
    <submittedName>
        <fullName evidence="1">Uncharacterized protein</fullName>
    </submittedName>
</protein>
<dbReference type="EMBL" id="QOZG01000021">
    <property type="protein sequence ID" value="RCS21608.1"/>
    <property type="molecule type" value="Genomic_DNA"/>
</dbReference>
<name>A0A368JWR7_9HYPH</name>